<proteinExistence type="predicted"/>
<protein>
    <submittedName>
        <fullName evidence="1">Uncharacterized protein</fullName>
    </submittedName>
</protein>
<comment type="caution">
    <text evidence="1">The sequence shown here is derived from an EMBL/GenBank/DDBJ whole genome shotgun (WGS) entry which is preliminary data.</text>
</comment>
<accession>A0ABQ7F1N9</accession>
<name>A0ABQ7F1N9_BRACR</name>
<evidence type="ECO:0000313" key="1">
    <source>
        <dbReference type="EMBL" id="KAF3609437.1"/>
    </source>
</evidence>
<reference evidence="1 2" key="1">
    <citation type="journal article" date="2020" name="BMC Genomics">
        <title>Intraspecific diversification of the crop wild relative Brassica cretica Lam. using demographic model selection.</title>
        <authorList>
            <person name="Kioukis A."/>
            <person name="Michalopoulou V.A."/>
            <person name="Briers L."/>
            <person name="Pirintsos S."/>
            <person name="Studholme D.J."/>
            <person name="Pavlidis P."/>
            <person name="Sarris P.F."/>
        </authorList>
    </citation>
    <scope>NUCLEOTIDE SEQUENCE [LARGE SCALE GENOMIC DNA]</scope>
    <source>
        <strain evidence="2">cv. PFS-1207/04</strain>
    </source>
</reference>
<dbReference type="Proteomes" id="UP000266723">
    <property type="component" value="Unassembled WGS sequence"/>
</dbReference>
<dbReference type="EMBL" id="QGKV02000297">
    <property type="protein sequence ID" value="KAF3609437.1"/>
    <property type="molecule type" value="Genomic_DNA"/>
</dbReference>
<keyword evidence="2" id="KW-1185">Reference proteome</keyword>
<organism evidence="1 2">
    <name type="scientific">Brassica cretica</name>
    <name type="common">Mustard</name>
    <dbReference type="NCBI Taxonomy" id="69181"/>
    <lineage>
        <taxon>Eukaryota</taxon>
        <taxon>Viridiplantae</taxon>
        <taxon>Streptophyta</taxon>
        <taxon>Embryophyta</taxon>
        <taxon>Tracheophyta</taxon>
        <taxon>Spermatophyta</taxon>
        <taxon>Magnoliopsida</taxon>
        <taxon>eudicotyledons</taxon>
        <taxon>Gunneridae</taxon>
        <taxon>Pentapetalae</taxon>
        <taxon>rosids</taxon>
        <taxon>malvids</taxon>
        <taxon>Brassicales</taxon>
        <taxon>Brassicaceae</taxon>
        <taxon>Brassiceae</taxon>
        <taxon>Brassica</taxon>
    </lineage>
</organism>
<gene>
    <name evidence="1" type="ORF">DY000_02050006</name>
</gene>
<sequence length="81" mass="8813">MPFSQTVRTQKTIKISNRIPFRDESLASPISLNPFATTSARDSISTLDSSRSVPDQLAVHLFGGPVQQSSKVKGNSKPKNL</sequence>
<evidence type="ECO:0000313" key="2">
    <source>
        <dbReference type="Proteomes" id="UP000266723"/>
    </source>
</evidence>